<dbReference type="InterPro" id="IPR051907">
    <property type="entry name" value="DoxX-like_oxidoreductase"/>
</dbReference>
<evidence type="ECO:0000256" key="2">
    <source>
        <dbReference type="ARBA" id="ARBA00006679"/>
    </source>
</evidence>
<evidence type="ECO:0000313" key="8">
    <source>
        <dbReference type="EMBL" id="KAE8765522.1"/>
    </source>
</evidence>
<keyword evidence="4 7" id="KW-0812">Transmembrane</keyword>
<evidence type="ECO:0000313" key="9">
    <source>
        <dbReference type="Proteomes" id="UP000451860"/>
    </source>
</evidence>
<organism evidence="8 9">
    <name type="scientific">Georgenia thermotolerans</name>
    <dbReference type="NCBI Taxonomy" id="527326"/>
    <lineage>
        <taxon>Bacteria</taxon>
        <taxon>Bacillati</taxon>
        <taxon>Actinomycetota</taxon>
        <taxon>Actinomycetes</taxon>
        <taxon>Micrococcales</taxon>
        <taxon>Bogoriellaceae</taxon>
        <taxon>Georgenia</taxon>
    </lineage>
</organism>
<proteinExistence type="inferred from homology"/>
<evidence type="ECO:0000256" key="4">
    <source>
        <dbReference type="ARBA" id="ARBA00022692"/>
    </source>
</evidence>
<dbReference type="Pfam" id="PF07681">
    <property type="entry name" value="DoxX"/>
    <property type="match status" value="1"/>
</dbReference>
<keyword evidence="5 7" id="KW-1133">Transmembrane helix</keyword>
<accession>A0A7J5UTB4</accession>
<dbReference type="PANTHER" id="PTHR33452:SF1">
    <property type="entry name" value="INNER MEMBRANE PROTEIN YPHA-RELATED"/>
    <property type="match status" value="1"/>
</dbReference>
<gene>
    <name evidence="8" type="ORF">GB883_03555</name>
</gene>
<evidence type="ECO:0000256" key="1">
    <source>
        <dbReference type="ARBA" id="ARBA00004651"/>
    </source>
</evidence>
<feature type="transmembrane region" description="Helical" evidence="7">
    <location>
        <begin position="169"/>
        <end position="186"/>
    </location>
</feature>
<dbReference type="PANTHER" id="PTHR33452">
    <property type="entry name" value="OXIDOREDUCTASE CATD-RELATED"/>
    <property type="match status" value="1"/>
</dbReference>
<keyword evidence="3" id="KW-1003">Cell membrane</keyword>
<evidence type="ECO:0000256" key="3">
    <source>
        <dbReference type="ARBA" id="ARBA00022475"/>
    </source>
</evidence>
<comment type="caution">
    <text evidence="8">The sequence shown here is derived from an EMBL/GenBank/DDBJ whole genome shotgun (WGS) entry which is preliminary data.</text>
</comment>
<name>A0A7J5UTB4_9MICO</name>
<keyword evidence="6 7" id="KW-0472">Membrane</keyword>
<dbReference type="GO" id="GO:0005886">
    <property type="term" value="C:plasma membrane"/>
    <property type="evidence" value="ECO:0007669"/>
    <property type="project" value="UniProtKB-SubCell"/>
</dbReference>
<feature type="transmembrane region" description="Helical" evidence="7">
    <location>
        <begin position="107"/>
        <end position="129"/>
    </location>
</feature>
<comment type="subcellular location">
    <subcellularLocation>
        <location evidence="1">Cell membrane</location>
        <topology evidence="1">Multi-pass membrane protein</topology>
    </subcellularLocation>
</comment>
<feature type="transmembrane region" description="Helical" evidence="7">
    <location>
        <begin position="136"/>
        <end position="157"/>
    </location>
</feature>
<keyword evidence="9" id="KW-1185">Reference proteome</keyword>
<evidence type="ECO:0000256" key="7">
    <source>
        <dbReference type="SAM" id="Phobius"/>
    </source>
</evidence>
<evidence type="ECO:0000256" key="5">
    <source>
        <dbReference type="ARBA" id="ARBA00022989"/>
    </source>
</evidence>
<dbReference type="AlphaFoldDB" id="A0A7J5UTB4"/>
<reference evidence="8 9" key="1">
    <citation type="submission" date="2019-10" db="EMBL/GenBank/DDBJ databases">
        <title>Georgenia wutianyii sp. nov. and Georgenia yuyongxinii sp. nov. isolated from plateau pika (Ochotona curzoniae) in the Qinghai-Tibet plateau of China.</title>
        <authorList>
            <person name="Tian Z."/>
        </authorList>
    </citation>
    <scope>NUCLEOTIDE SEQUENCE [LARGE SCALE GENOMIC DNA]</scope>
    <source>
        <strain evidence="8 9">DSM 21501</strain>
    </source>
</reference>
<evidence type="ECO:0000256" key="6">
    <source>
        <dbReference type="ARBA" id="ARBA00023136"/>
    </source>
</evidence>
<dbReference type="EMBL" id="WHJE01000009">
    <property type="protein sequence ID" value="KAE8765522.1"/>
    <property type="molecule type" value="Genomic_DNA"/>
</dbReference>
<sequence>MAKAAVLAELARAAASRGATQAPPTAEATPAVLRDAGLFVLRAGVGSVLLAHGSQKLFGWFGGGGVQGTGAAFEQMGFTPGGPSAVAAGLGEAGGGALMLLGLATPVAGAAAAGTMMAASAVHFPAFFAQEGGYEYAALLGVSTAALALTGPGGWSLDALLGYRLNKPWLSVVGLVASAVAATAVLQRRAQHLAATAPGAPPVEGEPEG</sequence>
<dbReference type="InterPro" id="IPR032808">
    <property type="entry name" value="DoxX"/>
</dbReference>
<dbReference type="OrthoDB" id="346004at2"/>
<dbReference type="Proteomes" id="UP000451860">
    <property type="component" value="Unassembled WGS sequence"/>
</dbReference>
<protein>
    <submittedName>
        <fullName evidence="8">DoxX family membrane protein</fullName>
    </submittedName>
</protein>
<comment type="similarity">
    <text evidence="2">Belongs to the DoxX family.</text>
</comment>